<name>A0ACB8EDP8_9SAUR</name>
<proteinExistence type="predicted"/>
<dbReference type="EMBL" id="CM037629">
    <property type="protein sequence ID" value="KAH7990634.1"/>
    <property type="molecule type" value="Genomic_DNA"/>
</dbReference>
<protein>
    <submittedName>
        <fullName evidence="1">Uncharacterized protein</fullName>
    </submittedName>
</protein>
<gene>
    <name evidence="1" type="ORF">K3G42_009470</name>
</gene>
<sequence>MEEAQRQLLQRSRVRLVEKLQVEPLWDLLVHREIFTQDMIEEIQRAGTRRDQARQLITDLQTRGKAALPTFIWCLRKTGQEDLAILLSEGCNRPQLQPVHIESNVVHSHAGQIDPGPVEKRTSRNDDMVYVLNSDPCGYCLIINNVTFSKESGLSTRTGSDVDCKRLEERFGSLHFQVLTRRNLTRQTRHNQFPGGILGTDGKPIAVEKIVSCFDGSHCPPLRGKPKLFFIQACGGEQKDRGFEVEVDPSVNQQHGSTLDSDATPFQIAAGDSDQPDAIAILPTPSDILVSYSTFPGFVSWRDKSSGSWYVETLDDILGKFARSEDLLVMLTRVQNSISAKDKYKQMPGNFNFLRKKFFFKAR</sequence>
<keyword evidence="2" id="KW-1185">Reference proteome</keyword>
<evidence type="ECO:0000313" key="2">
    <source>
        <dbReference type="Proteomes" id="UP000827872"/>
    </source>
</evidence>
<accession>A0ACB8EDP8</accession>
<evidence type="ECO:0000313" key="1">
    <source>
        <dbReference type="EMBL" id="KAH7990634.1"/>
    </source>
</evidence>
<dbReference type="Proteomes" id="UP000827872">
    <property type="component" value="Linkage Group LG16"/>
</dbReference>
<organism evidence="1 2">
    <name type="scientific">Sphaerodactylus townsendi</name>
    <dbReference type="NCBI Taxonomy" id="933632"/>
    <lineage>
        <taxon>Eukaryota</taxon>
        <taxon>Metazoa</taxon>
        <taxon>Chordata</taxon>
        <taxon>Craniata</taxon>
        <taxon>Vertebrata</taxon>
        <taxon>Euteleostomi</taxon>
        <taxon>Lepidosauria</taxon>
        <taxon>Squamata</taxon>
        <taxon>Bifurcata</taxon>
        <taxon>Gekkota</taxon>
        <taxon>Sphaerodactylidae</taxon>
        <taxon>Sphaerodactylus</taxon>
    </lineage>
</organism>
<reference evidence="1" key="1">
    <citation type="submission" date="2021-08" db="EMBL/GenBank/DDBJ databases">
        <title>The first chromosome-level gecko genome reveals the dynamic sex chromosomes of Neotropical dwarf geckos (Sphaerodactylidae: Sphaerodactylus).</title>
        <authorList>
            <person name="Pinto B.J."/>
            <person name="Keating S.E."/>
            <person name="Gamble T."/>
        </authorList>
    </citation>
    <scope>NUCLEOTIDE SEQUENCE</scope>
    <source>
        <strain evidence="1">TG3544</strain>
    </source>
</reference>
<comment type="caution">
    <text evidence="1">The sequence shown here is derived from an EMBL/GenBank/DDBJ whole genome shotgun (WGS) entry which is preliminary data.</text>
</comment>